<comment type="similarity">
    <text evidence="2 11">Belongs to the folylpolyglutamate synthase family.</text>
</comment>
<evidence type="ECO:0000256" key="9">
    <source>
        <dbReference type="ARBA" id="ARBA00030592"/>
    </source>
</evidence>
<dbReference type="InterPro" id="IPR004101">
    <property type="entry name" value="Mur_ligase_C"/>
</dbReference>
<dbReference type="PANTHER" id="PTHR11136">
    <property type="entry name" value="FOLYLPOLYGLUTAMATE SYNTHASE-RELATED"/>
    <property type="match status" value="1"/>
</dbReference>
<dbReference type="GO" id="GO:0005524">
    <property type="term" value="F:ATP binding"/>
    <property type="evidence" value="ECO:0007669"/>
    <property type="project" value="UniProtKB-KW"/>
</dbReference>
<comment type="cofactor">
    <cofactor evidence="1">
        <name>Mg(2+)</name>
        <dbReference type="ChEBI" id="CHEBI:18420"/>
    </cofactor>
</comment>
<dbReference type="InterPro" id="IPR013221">
    <property type="entry name" value="Mur_ligase_cen"/>
</dbReference>
<comment type="catalytic activity">
    <reaction evidence="10">
        <text>(6S)-5,6,7,8-tetrahydrofolyl-(gamma-L-Glu)(n) + L-glutamate + ATP = (6S)-5,6,7,8-tetrahydrofolyl-(gamma-L-Glu)(n+1) + ADP + phosphate + H(+)</text>
        <dbReference type="Rhea" id="RHEA:10580"/>
        <dbReference type="Rhea" id="RHEA-COMP:14738"/>
        <dbReference type="Rhea" id="RHEA-COMP:14740"/>
        <dbReference type="ChEBI" id="CHEBI:15378"/>
        <dbReference type="ChEBI" id="CHEBI:29985"/>
        <dbReference type="ChEBI" id="CHEBI:30616"/>
        <dbReference type="ChEBI" id="CHEBI:43474"/>
        <dbReference type="ChEBI" id="CHEBI:141005"/>
        <dbReference type="ChEBI" id="CHEBI:456216"/>
        <dbReference type="EC" id="6.3.2.17"/>
    </reaction>
</comment>
<evidence type="ECO:0000256" key="8">
    <source>
        <dbReference type="ARBA" id="ARBA00022842"/>
    </source>
</evidence>
<evidence type="ECO:0000256" key="1">
    <source>
        <dbReference type="ARBA" id="ARBA00001946"/>
    </source>
</evidence>
<keyword evidence="5" id="KW-0479">Metal-binding</keyword>
<dbReference type="InterPro" id="IPR036615">
    <property type="entry name" value="Mur_ligase_C_dom_sf"/>
</dbReference>
<dbReference type="SUPFAM" id="SSF53623">
    <property type="entry name" value="MurD-like peptide ligases, catalytic domain"/>
    <property type="match status" value="1"/>
</dbReference>
<dbReference type="OrthoDB" id="9809356at2"/>
<accession>A0A494ZBH7</accession>
<dbReference type="SUPFAM" id="SSF53244">
    <property type="entry name" value="MurD-like peptide ligases, peptide-binding domain"/>
    <property type="match status" value="1"/>
</dbReference>
<dbReference type="InterPro" id="IPR001645">
    <property type="entry name" value="Folylpolyglutamate_synth"/>
</dbReference>
<evidence type="ECO:0000256" key="2">
    <source>
        <dbReference type="ARBA" id="ARBA00008276"/>
    </source>
</evidence>
<dbReference type="GO" id="GO:0005737">
    <property type="term" value="C:cytoplasm"/>
    <property type="evidence" value="ECO:0007669"/>
    <property type="project" value="TreeGrafter"/>
</dbReference>
<evidence type="ECO:0000313" key="14">
    <source>
        <dbReference type="EMBL" id="RKQ20167.1"/>
    </source>
</evidence>
<dbReference type="Proteomes" id="UP000272238">
    <property type="component" value="Unassembled WGS sequence"/>
</dbReference>
<dbReference type="EC" id="6.3.2.17" evidence="3"/>
<dbReference type="Gene3D" id="3.90.190.20">
    <property type="entry name" value="Mur ligase, C-terminal domain"/>
    <property type="match status" value="1"/>
</dbReference>
<feature type="domain" description="Mur ligase C-terminal" evidence="12">
    <location>
        <begin position="291"/>
        <end position="391"/>
    </location>
</feature>
<evidence type="ECO:0000256" key="5">
    <source>
        <dbReference type="ARBA" id="ARBA00022723"/>
    </source>
</evidence>
<evidence type="ECO:0000313" key="15">
    <source>
        <dbReference type="Proteomes" id="UP000272238"/>
    </source>
</evidence>
<evidence type="ECO:0000259" key="13">
    <source>
        <dbReference type="Pfam" id="PF08245"/>
    </source>
</evidence>
<feature type="domain" description="Mur ligase central" evidence="13">
    <location>
        <begin position="46"/>
        <end position="263"/>
    </location>
</feature>
<evidence type="ECO:0000256" key="3">
    <source>
        <dbReference type="ARBA" id="ARBA00013025"/>
    </source>
</evidence>
<evidence type="ECO:0000256" key="11">
    <source>
        <dbReference type="PIRNR" id="PIRNR001563"/>
    </source>
</evidence>
<keyword evidence="15" id="KW-1185">Reference proteome</keyword>
<name>A0A494ZBH7_9BACL</name>
<comment type="caution">
    <text evidence="14">The sequence shown here is derived from an EMBL/GenBank/DDBJ whole genome shotgun (WGS) entry which is preliminary data.</text>
</comment>
<evidence type="ECO:0000256" key="6">
    <source>
        <dbReference type="ARBA" id="ARBA00022741"/>
    </source>
</evidence>
<reference evidence="14 15" key="1">
    <citation type="journal article" date="2016" name="Antonie Van Leeuwenhoek">
        <title>Lysinibacillus endophyticus sp. nov., an indole-3-acetic acid producing endophytic bacterium isolated from corn root (Zea mays cv. Xinken-5).</title>
        <authorList>
            <person name="Yu J."/>
            <person name="Guan X."/>
            <person name="Liu C."/>
            <person name="Xiang W."/>
            <person name="Yu Z."/>
            <person name="Liu X."/>
            <person name="Wang G."/>
        </authorList>
    </citation>
    <scope>NUCLEOTIDE SEQUENCE [LARGE SCALE GENOMIC DNA]</scope>
    <source>
        <strain evidence="14 15">DSM 100506</strain>
    </source>
</reference>
<dbReference type="Pfam" id="PF08245">
    <property type="entry name" value="Mur_ligase_M"/>
    <property type="match status" value="1"/>
</dbReference>
<dbReference type="GO" id="GO:0008841">
    <property type="term" value="F:dihydrofolate synthase activity"/>
    <property type="evidence" value="ECO:0007669"/>
    <property type="project" value="TreeGrafter"/>
</dbReference>
<dbReference type="PIRSF" id="PIRSF001563">
    <property type="entry name" value="Folylpolyglu_synth"/>
    <property type="match status" value="1"/>
</dbReference>
<sequence length="418" mass="46492">MIVGLDKYKNEWNIKSSNEIKPGLDAIKHALNLLDNPQDKLSVVHIAGTNGKGSTLTFIEQIAMHHGLNVGKFMSPCIVDVHDQIQSNGESITEQEFNQIFERMQRAGLSGKLTDFELLTCAAFLYFVNKKVDLVLLETGMGGREDCTNVVTPIVSVITSISLEHTKFLGSDISSIAKHKAGIIKHEKPVVVGVLPEDAMNVIEDEASEKNSPLYVLGRQIYVIPSTNGDRYLNEILGIDISHLNRTLPGDHQGENMTLAITAFLEVAKHFSVKVDAEKIKEGVHNSKLQGRFEEVLQNVYFDGAHNPASSQMLVSTIKQQFPNEYIRFIIGMLADKDVKNVLAILETVSDEFYFVDFSNSRAMNAEQMLKLSNATKKNVLKDREGFIKSCTKLPGKTIVTGSLYLLTDLRKEILNIE</sequence>
<evidence type="ECO:0000256" key="10">
    <source>
        <dbReference type="ARBA" id="ARBA00047493"/>
    </source>
</evidence>
<organism evidence="14 15">
    <name type="scientific">Ureibacillus endophyticus</name>
    <dbReference type="NCBI Taxonomy" id="1978490"/>
    <lineage>
        <taxon>Bacteria</taxon>
        <taxon>Bacillati</taxon>
        <taxon>Bacillota</taxon>
        <taxon>Bacilli</taxon>
        <taxon>Bacillales</taxon>
        <taxon>Caryophanaceae</taxon>
        <taxon>Ureibacillus</taxon>
    </lineage>
</organism>
<evidence type="ECO:0000256" key="4">
    <source>
        <dbReference type="ARBA" id="ARBA00022598"/>
    </source>
</evidence>
<dbReference type="NCBIfam" id="TIGR01499">
    <property type="entry name" value="folC"/>
    <property type="match status" value="1"/>
</dbReference>
<keyword evidence="8" id="KW-0460">Magnesium</keyword>
<dbReference type="InterPro" id="IPR018109">
    <property type="entry name" value="Folylpolyglutamate_synth_CS"/>
</dbReference>
<proteinExistence type="inferred from homology"/>
<dbReference type="FunFam" id="3.40.1190.10:FF:000011">
    <property type="entry name" value="Folylpolyglutamate synthase/dihydrofolate synthase"/>
    <property type="match status" value="1"/>
</dbReference>
<dbReference type="Pfam" id="PF02875">
    <property type="entry name" value="Mur_ligase_C"/>
    <property type="match status" value="1"/>
</dbReference>
<keyword evidence="4 11" id="KW-0436">Ligase</keyword>
<dbReference type="GO" id="GO:0046872">
    <property type="term" value="F:metal ion binding"/>
    <property type="evidence" value="ECO:0007669"/>
    <property type="project" value="UniProtKB-KW"/>
</dbReference>
<keyword evidence="6 11" id="KW-0547">Nucleotide-binding</keyword>
<dbReference type="RefSeq" id="WP_121212819.1">
    <property type="nucleotide sequence ID" value="NZ_RBZN01000001.1"/>
</dbReference>
<evidence type="ECO:0000259" key="12">
    <source>
        <dbReference type="Pfam" id="PF02875"/>
    </source>
</evidence>
<dbReference type="InterPro" id="IPR036565">
    <property type="entry name" value="Mur-like_cat_sf"/>
</dbReference>
<dbReference type="AlphaFoldDB" id="A0A494ZBH7"/>
<keyword evidence="7 11" id="KW-0067">ATP-binding</keyword>
<protein>
    <recommendedName>
        <fullName evidence="3">tetrahydrofolate synthase</fullName>
        <ecNumber evidence="3">6.3.2.17</ecNumber>
    </recommendedName>
    <alternativeName>
        <fullName evidence="9">Tetrahydrofolylpolyglutamate synthase</fullName>
    </alternativeName>
</protein>
<gene>
    <name evidence="14" type="ORF">D8M03_01025</name>
</gene>
<dbReference type="GO" id="GO:0004326">
    <property type="term" value="F:tetrahydrofolylpolyglutamate synthase activity"/>
    <property type="evidence" value="ECO:0007669"/>
    <property type="project" value="UniProtKB-EC"/>
</dbReference>
<dbReference type="PANTHER" id="PTHR11136:SF0">
    <property type="entry name" value="DIHYDROFOLATE SYNTHETASE-RELATED"/>
    <property type="match status" value="1"/>
</dbReference>
<dbReference type="Gene3D" id="3.40.1190.10">
    <property type="entry name" value="Mur-like, catalytic domain"/>
    <property type="match status" value="1"/>
</dbReference>
<dbReference type="EMBL" id="RBZN01000001">
    <property type="protein sequence ID" value="RKQ20167.1"/>
    <property type="molecule type" value="Genomic_DNA"/>
</dbReference>
<evidence type="ECO:0000256" key="7">
    <source>
        <dbReference type="ARBA" id="ARBA00022840"/>
    </source>
</evidence>
<dbReference type="PROSITE" id="PS01012">
    <property type="entry name" value="FOLYLPOLYGLU_SYNT_2"/>
    <property type="match status" value="1"/>
</dbReference>